<feature type="domain" description="Plastocyanin-like" evidence="5">
    <location>
        <begin position="360"/>
        <end position="482"/>
    </location>
</feature>
<dbReference type="PANTHER" id="PTHR11709">
    <property type="entry name" value="MULTI-COPPER OXIDASE"/>
    <property type="match status" value="1"/>
</dbReference>
<evidence type="ECO:0000256" key="1">
    <source>
        <dbReference type="ARBA" id="ARBA00022723"/>
    </source>
</evidence>
<keyword evidence="1" id="KW-0479">Metal-binding</keyword>
<dbReference type="Proteomes" id="UP000582837">
    <property type="component" value="Unassembled WGS sequence"/>
</dbReference>
<proteinExistence type="predicted"/>
<dbReference type="InterPro" id="IPR011707">
    <property type="entry name" value="Cu-oxidase-like_N"/>
</dbReference>
<evidence type="ECO:0000256" key="2">
    <source>
        <dbReference type="ARBA" id="ARBA00023002"/>
    </source>
</evidence>
<reference evidence="7 8" key="1">
    <citation type="submission" date="2020-08" db="EMBL/GenBank/DDBJ databases">
        <title>Genomic Encyclopedia of Type Strains, Phase IV (KMG-IV): sequencing the most valuable type-strain genomes for metagenomic binning, comparative biology and taxonomic classification.</title>
        <authorList>
            <person name="Goeker M."/>
        </authorList>
    </citation>
    <scope>NUCLEOTIDE SEQUENCE [LARGE SCALE GENOMIC DNA]</scope>
    <source>
        <strain evidence="7 8">DSM 29007</strain>
    </source>
</reference>
<dbReference type="InterPro" id="IPR045087">
    <property type="entry name" value="Cu-oxidase_fam"/>
</dbReference>
<dbReference type="RefSeq" id="WP_170033622.1">
    <property type="nucleotide sequence ID" value="NZ_JABDTL010000001.1"/>
</dbReference>
<dbReference type="EMBL" id="JACHIA010000034">
    <property type="protein sequence ID" value="MBB6073948.1"/>
    <property type="molecule type" value="Genomic_DNA"/>
</dbReference>
<sequence>MRRLIVHAAASLLAAGMLATHAAAQHAPTLRAVSIPPTCQPVADPVRVPVQGATLRMAPATYRIGSRTYETNVYNGQFVAPTLVMKAGDQFRLSVVNAMRATTSQTDSMVNWTNFHTHGLVVTPSPDSGDNVTHVRIPNGGTRRPYHFPVPSYHTEGMFWYHPHPHGITGPQVAGGLSGALLVGSILKYFPQYRGVRERTLLVRDMSFSFADTTRFNINGSTCAAFPIAPGEQQLWHIGNFGANEFINLKLQGRRWILLALDGNPLAQATPVDSLYLPPGSRAEVIVTGPAAGERVGLVTARVFPDTTSSVVPLGYLIGTPSASARMVAEEAPAGLDKSVVDTLRFLTQATDVQRETFRYSFPDGGGAAINDTLYEPNHLPVSMPWGQVQEWTIINETQFLHTFHIHQTDFAVLTVNGRPANEGRLRDNIPIGVHRNAQGQTVGDTVVIRFVFEPIAAGPFVFHCHVLQHEDEGMMHNVCVYDPRDPNGRQKCNSMFSSQPSHAGH</sequence>
<evidence type="ECO:0000256" key="3">
    <source>
        <dbReference type="SAM" id="SignalP"/>
    </source>
</evidence>
<dbReference type="Pfam" id="PF00394">
    <property type="entry name" value="Cu-oxidase"/>
    <property type="match status" value="1"/>
</dbReference>
<dbReference type="InterPro" id="IPR001117">
    <property type="entry name" value="Cu-oxidase_2nd"/>
</dbReference>
<dbReference type="Gene3D" id="2.60.40.420">
    <property type="entry name" value="Cupredoxins - blue copper proteins"/>
    <property type="match status" value="3"/>
</dbReference>
<dbReference type="InterPro" id="IPR008972">
    <property type="entry name" value="Cupredoxin"/>
</dbReference>
<evidence type="ECO:0000313" key="7">
    <source>
        <dbReference type="EMBL" id="MBB6073948.1"/>
    </source>
</evidence>
<dbReference type="InterPro" id="IPR033138">
    <property type="entry name" value="Cu_oxidase_CS"/>
</dbReference>
<feature type="domain" description="Plastocyanin-like" evidence="4">
    <location>
        <begin position="211"/>
        <end position="289"/>
    </location>
</feature>
<evidence type="ECO:0000259" key="4">
    <source>
        <dbReference type="Pfam" id="PF00394"/>
    </source>
</evidence>
<dbReference type="SUPFAM" id="SSF49503">
    <property type="entry name" value="Cupredoxins"/>
    <property type="match status" value="3"/>
</dbReference>
<feature type="domain" description="Plastocyanin-like" evidence="6">
    <location>
        <begin position="67"/>
        <end position="183"/>
    </location>
</feature>
<feature type="signal peptide" evidence="3">
    <location>
        <begin position="1"/>
        <end position="22"/>
    </location>
</feature>
<dbReference type="Pfam" id="PF07732">
    <property type="entry name" value="Cu-oxidase_3"/>
    <property type="match status" value="1"/>
</dbReference>
<dbReference type="PROSITE" id="PS00079">
    <property type="entry name" value="MULTICOPPER_OXIDASE1"/>
    <property type="match status" value="1"/>
</dbReference>
<dbReference type="PROSITE" id="PS00080">
    <property type="entry name" value="MULTICOPPER_OXIDASE2"/>
    <property type="match status" value="1"/>
</dbReference>
<evidence type="ECO:0000259" key="6">
    <source>
        <dbReference type="Pfam" id="PF07732"/>
    </source>
</evidence>
<gene>
    <name evidence="7" type="ORF">HNQ61_005629</name>
</gene>
<evidence type="ECO:0000259" key="5">
    <source>
        <dbReference type="Pfam" id="PF07731"/>
    </source>
</evidence>
<comment type="caution">
    <text evidence="7">The sequence shown here is derived from an EMBL/GenBank/DDBJ whole genome shotgun (WGS) entry which is preliminary data.</text>
</comment>
<dbReference type="GO" id="GO:0016491">
    <property type="term" value="F:oxidoreductase activity"/>
    <property type="evidence" value="ECO:0007669"/>
    <property type="project" value="UniProtKB-KW"/>
</dbReference>
<evidence type="ECO:0000313" key="8">
    <source>
        <dbReference type="Proteomes" id="UP000582837"/>
    </source>
</evidence>
<keyword evidence="8" id="KW-1185">Reference proteome</keyword>
<organism evidence="7 8">
    <name type="scientific">Longimicrobium terrae</name>
    <dbReference type="NCBI Taxonomy" id="1639882"/>
    <lineage>
        <taxon>Bacteria</taxon>
        <taxon>Pseudomonadati</taxon>
        <taxon>Gemmatimonadota</taxon>
        <taxon>Longimicrobiia</taxon>
        <taxon>Longimicrobiales</taxon>
        <taxon>Longimicrobiaceae</taxon>
        <taxon>Longimicrobium</taxon>
    </lineage>
</organism>
<feature type="chain" id="PRO_5032973883" evidence="3">
    <location>
        <begin position="23"/>
        <end position="506"/>
    </location>
</feature>
<accession>A0A841H7I3</accession>
<dbReference type="GO" id="GO:0005507">
    <property type="term" value="F:copper ion binding"/>
    <property type="evidence" value="ECO:0007669"/>
    <property type="project" value="InterPro"/>
</dbReference>
<dbReference type="Pfam" id="PF07731">
    <property type="entry name" value="Cu-oxidase_2"/>
    <property type="match status" value="1"/>
</dbReference>
<dbReference type="AlphaFoldDB" id="A0A841H7I3"/>
<name>A0A841H7I3_9BACT</name>
<dbReference type="PANTHER" id="PTHR11709:SF2">
    <property type="entry name" value="MULTICOPPER OXIDASE LPR1"/>
    <property type="match status" value="1"/>
</dbReference>
<protein>
    <submittedName>
        <fullName evidence="7">FtsP/CotA-like multicopper oxidase with cupredoxin domain</fullName>
    </submittedName>
</protein>
<dbReference type="InterPro" id="IPR011706">
    <property type="entry name" value="Cu-oxidase_C"/>
</dbReference>
<dbReference type="InterPro" id="IPR002355">
    <property type="entry name" value="Cu_oxidase_Cu_BS"/>
</dbReference>
<keyword evidence="2" id="KW-0560">Oxidoreductase</keyword>
<keyword evidence="3" id="KW-0732">Signal</keyword>